<proteinExistence type="predicted"/>
<keyword evidence="1 2" id="KW-0430">Lectin</keyword>
<dbReference type="OrthoDB" id="5871144at2759"/>
<feature type="compositionally biased region" description="Low complexity" evidence="3">
    <location>
        <begin position="416"/>
        <end position="426"/>
    </location>
</feature>
<dbReference type="SMART" id="SM00276">
    <property type="entry name" value="GLECT"/>
    <property type="match status" value="1"/>
</dbReference>
<feature type="compositionally biased region" description="Polar residues" evidence="3">
    <location>
        <begin position="372"/>
        <end position="410"/>
    </location>
</feature>
<keyword evidence="6" id="KW-1185">Reference proteome</keyword>
<evidence type="ECO:0000256" key="1">
    <source>
        <dbReference type="ARBA" id="ARBA00022734"/>
    </source>
</evidence>
<dbReference type="PROSITE" id="PS51304">
    <property type="entry name" value="GALECTIN"/>
    <property type="match status" value="1"/>
</dbReference>
<name>A0A2G9TZS2_TELCI</name>
<feature type="region of interest" description="Disordered" evidence="3">
    <location>
        <begin position="237"/>
        <end position="297"/>
    </location>
</feature>
<protein>
    <recommendedName>
        <fullName evidence="2">Galectin</fullName>
    </recommendedName>
</protein>
<evidence type="ECO:0000256" key="2">
    <source>
        <dbReference type="RuleBase" id="RU102079"/>
    </source>
</evidence>
<evidence type="ECO:0000313" key="6">
    <source>
        <dbReference type="Proteomes" id="UP000230423"/>
    </source>
</evidence>
<dbReference type="EMBL" id="KZ350791">
    <property type="protein sequence ID" value="PIO63539.1"/>
    <property type="molecule type" value="Genomic_DNA"/>
</dbReference>
<feature type="domain" description="Galectin" evidence="4">
    <location>
        <begin position="54"/>
        <end position="178"/>
    </location>
</feature>
<dbReference type="Proteomes" id="UP000230423">
    <property type="component" value="Unassembled WGS sequence"/>
</dbReference>
<gene>
    <name evidence="5" type="ORF">TELCIR_14860</name>
</gene>
<dbReference type="Gene3D" id="2.60.120.200">
    <property type="match status" value="1"/>
</dbReference>
<accession>A0A2G9TZS2</accession>
<organism evidence="5 6">
    <name type="scientific">Teladorsagia circumcincta</name>
    <name type="common">Brown stomach worm</name>
    <name type="synonym">Ostertagia circumcincta</name>
    <dbReference type="NCBI Taxonomy" id="45464"/>
    <lineage>
        <taxon>Eukaryota</taxon>
        <taxon>Metazoa</taxon>
        <taxon>Ecdysozoa</taxon>
        <taxon>Nematoda</taxon>
        <taxon>Chromadorea</taxon>
        <taxon>Rhabditida</taxon>
        <taxon>Rhabditina</taxon>
        <taxon>Rhabditomorpha</taxon>
        <taxon>Strongyloidea</taxon>
        <taxon>Trichostrongylidae</taxon>
        <taxon>Teladorsagia</taxon>
    </lineage>
</organism>
<feature type="compositionally biased region" description="Low complexity" evidence="3">
    <location>
        <begin position="333"/>
        <end position="354"/>
    </location>
</feature>
<dbReference type="GO" id="GO:0030246">
    <property type="term" value="F:carbohydrate binding"/>
    <property type="evidence" value="ECO:0007669"/>
    <property type="project" value="UniProtKB-UniRule"/>
</dbReference>
<evidence type="ECO:0000256" key="3">
    <source>
        <dbReference type="SAM" id="MobiDB-lite"/>
    </source>
</evidence>
<dbReference type="InterPro" id="IPR013320">
    <property type="entry name" value="ConA-like_dom_sf"/>
</dbReference>
<feature type="non-terminal residue" evidence="5">
    <location>
        <position position="1"/>
    </location>
</feature>
<dbReference type="AlphaFoldDB" id="A0A2G9TZS2"/>
<reference evidence="5 6" key="1">
    <citation type="submission" date="2015-09" db="EMBL/GenBank/DDBJ databases">
        <title>Draft genome of the parasitic nematode Teladorsagia circumcincta isolate WARC Sus (inbred).</title>
        <authorList>
            <person name="Mitreva M."/>
        </authorList>
    </citation>
    <scope>NUCLEOTIDE SEQUENCE [LARGE SCALE GENOMIC DNA]</scope>
    <source>
        <strain evidence="5 6">S</strain>
    </source>
</reference>
<evidence type="ECO:0000259" key="4">
    <source>
        <dbReference type="PROSITE" id="PS51304"/>
    </source>
</evidence>
<dbReference type="SUPFAM" id="SSF49899">
    <property type="entry name" value="Concanavalin A-like lectins/glucanases"/>
    <property type="match status" value="1"/>
</dbReference>
<feature type="region of interest" description="Disordered" evidence="3">
    <location>
        <begin position="310"/>
        <end position="440"/>
    </location>
</feature>
<feature type="compositionally biased region" description="Polar residues" evidence="3">
    <location>
        <begin position="281"/>
        <end position="291"/>
    </location>
</feature>
<dbReference type="SMART" id="SM00908">
    <property type="entry name" value="Gal-bind_lectin"/>
    <property type="match status" value="1"/>
</dbReference>
<dbReference type="InterPro" id="IPR001079">
    <property type="entry name" value="Galectin_CRD"/>
</dbReference>
<sequence length="459" mass="49532">FSKEKRKDRAWLTSLLDREAYAESPKALQGYIPTTSGLLDKVVEDILPKVNMPFRREIHSGCAIGTSINFTAQAFRAKEKSFTVQLSTAKDIAILVTVPIAKSGKITASARIDGKFTSEVDTPIIVPLETKFTMQLRTTQYIFFNNTHKMDFVHRVSPTDIREVSIEGPLIVEEVVFTPPQGAMLDPLPSYEQATTSGVLPVVDLQRMNLGQPGAAQPLIPTPLVLPAPAAYMLTPTPGPPQIGLSPSILNQPMPGLPPAPTPSGTVGKTSDRSSSSSTSLNPFLQDTSASKPPIYENSPKYVPTAFQVAQSTSSSSNPTPYYVTFPPEASHPPQSSQQSQQPQSYATQPIQPYQSPPYPTVPQAAAMAPYPSSSQSTTVPHTSSSQAPSQAPFVPQQQNFPSLGSQQAMPQPYGAPSQPYGAPQQYPYPPQNPYMNPYQYPQAAPGMQASLILTATFA</sequence>
<evidence type="ECO:0000313" key="5">
    <source>
        <dbReference type="EMBL" id="PIO63539.1"/>
    </source>
</evidence>
<dbReference type="Pfam" id="PF00337">
    <property type="entry name" value="Gal-bind_lectin"/>
    <property type="match status" value="1"/>
</dbReference>